<protein>
    <submittedName>
        <fullName evidence="1">Uncharacterized protein</fullName>
    </submittedName>
</protein>
<sequence length="133" mass="14657">MSTRTKSILIYVGGVVTGIILTFAFFFFIALGNANGTPSDNNVVLFEKPQQEINVKSFEVMQVLPDGSALATVEDISNIGMVVLFLADKGISYYDDQKINVPSGKCVMQIGTYKYTTRSEMEKTVPIVEIMDK</sequence>
<dbReference type="RefSeq" id="WP_032579997.1">
    <property type="nucleotide sequence ID" value="NZ_JAWLQW010000001.1"/>
</dbReference>
<gene>
    <name evidence="1" type="ORF">F2Z07_06850</name>
</gene>
<comment type="caution">
    <text evidence="1">The sequence shown here is derived from an EMBL/GenBank/DDBJ whole genome shotgun (WGS) entry which is preliminary data.</text>
</comment>
<proteinExistence type="predicted"/>
<evidence type="ECO:0000313" key="1">
    <source>
        <dbReference type="EMBL" id="KAA5321808.1"/>
    </source>
</evidence>
<dbReference type="AlphaFoldDB" id="A0A6L3IUU0"/>
<organism evidence="1 2">
    <name type="scientific">Phocaeicola dorei</name>
    <dbReference type="NCBI Taxonomy" id="357276"/>
    <lineage>
        <taxon>Bacteria</taxon>
        <taxon>Pseudomonadati</taxon>
        <taxon>Bacteroidota</taxon>
        <taxon>Bacteroidia</taxon>
        <taxon>Bacteroidales</taxon>
        <taxon>Bacteroidaceae</taxon>
        <taxon>Phocaeicola</taxon>
    </lineage>
</organism>
<name>A0A6L3IUU0_9BACT</name>
<dbReference type="Proteomes" id="UP000481700">
    <property type="component" value="Unassembled WGS sequence"/>
</dbReference>
<accession>A0A6L3IUU0</accession>
<evidence type="ECO:0000313" key="2">
    <source>
        <dbReference type="Proteomes" id="UP000481700"/>
    </source>
</evidence>
<reference evidence="1 2" key="1">
    <citation type="journal article" date="2019" name="Nat. Med.">
        <title>A library of human gut bacterial isolates paired with longitudinal multiomics data enables mechanistic microbiome research.</title>
        <authorList>
            <person name="Poyet M."/>
            <person name="Groussin M."/>
            <person name="Gibbons S.M."/>
            <person name="Avila-Pacheco J."/>
            <person name="Jiang X."/>
            <person name="Kearney S.M."/>
            <person name="Perrotta A.R."/>
            <person name="Berdy B."/>
            <person name="Zhao S."/>
            <person name="Lieberman T.D."/>
            <person name="Swanson P.K."/>
            <person name="Smith M."/>
            <person name="Roesemann S."/>
            <person name="Alexander J.E."/>
            <person name="Rich S.A."/>
            <person name="Livny J."/>
            <person name="Vlamakis H."/>
            <person name="Clish C."/>
            <person name="Bullock K."/>
            <person name="Deik A."/>
            <person name="Scott J."/>
            <person name="Pierce K.A."/>
            <person name="Xavier R.J."/>
            <person name="Alm E.J."/>
        </authorList>
    </citation>
    <scope>NUCLEOTIDE SEQUENCE [LARGE SCALE GENOMIC DNA]</scope>
    <source>
        <strain evidence="1 2">BIOML-A25</strain>
    </source>
</reference>
<dbReference type="EMBL" id="VVZV01000006">
    <property type="protein sequence ID" value="KAA5321808.1"/>
    <property type="molecule type" value="Genomic_DNA"/>
</dbReference>